<dbReference type="SUPFAM" id="SSF52490">
    <property type="entry name" value="Tubulin nucleotide-binding domain-like"/>
    <property type="match status" value="1"/>
</dbReference>
<keyword evidence="4" id="KW-0378">Hydrolase</keyword>
<dbReference type="GO" id="GO:0007017">
    <property type="term" value="P:microtubule-based process"/>
    <property type="evidence" value="ECO:0007669"/>
    <property type="project" value="InterPro"/>
</dbReference>
<dbReference type="EMBL" id="JTDF01005557">
    <property type="protein sequence ID" value="KAF8566132.1"/>
    <property type="molecule type" value="Genomic_DNA"/>
</dbReference>
<comment type="catalytic activity">
    <reaction evidence="6">
        <text>GTP + H2O = GDP + phosphate + H(+)</text>
        <dbReference type="Rhea" id="RHEA:19669"/>
        <dbReference type="ChEBI" id="CHEBI:15377"/>
        <dbReference type="ChEBI" id="CHEBI:15378"/>
        <dbReference type="ChEBI" id="CHEBI:37565"/>
        <dbReference type="ChEBI" id="CHEBI:43474"/>
        <dbReference type="ChEBI" id="CHEBI:58189"/>
    </reaction>
    <physiologicalReaction direction="left-to-right" evidence="6">
        <dbReference type="Rhea" id="RHEA:19670"/>
    </physiologicalReaction>
</comment>
<dbReference type="GO" id="GO:0005874">
    <property type="term" value="C:microtubule"/>
    <property type="evidence" value="ECO:0007669"/>
    <property type="project" value="UniProtKB-KW"/>
</dbReference>
<keyword evidence="9" id="KW-1185">Reference proteome</keyword>
<dbReference type="InterPro" id="IPR000217">
    <property type="entry name" value="Tubulin"/>
</dbReference>
<dbReference type="GO" id="GO:0005525">
    <property type="term" value="F:GTP binding"/>
    <property type="evidence" value="ECO:0007669"/>
    <property type="project" value="UniProtKB-KW"/>
</dbReference>
<proteinExistence type="inferred from homology"/>
<keyword evidence="2" id="KW-0493">Microtubule</keyword>
<evidence type="ECO:0000313" key="8">
    <source>
        <dbReference type="EMBL" id="KAF8566132.1"/>
    </source>
</evidence>
<keyword evidence="5" id="KW-0342">GTP-binding</keyword>
<dbReference type="GO" id="GO:0016787">
    <property type="term" value="F:hydrolase activity"/>
    <property type="evidence" value="ECO:0007669"/>
    <property type="project" value="UniProtKB-KW"/>
</dbReference>
<dbReference type="GO" id="GO:0005200">
    <property type="term" value="F:structural constituent of cytoskeleton"/>
    <property type="evidence" value="ECO:0007669"/>
    <property type="project" value="InterPro"/>
</dbReference>
<dbReference type="PRINTS" id="PR01161">
    <property type="entry name" value="TUBULIN"/>
</dbReference>
<evidence type="ECO:0000313" key="9">
    <source>
        <dbReference type="Proteomes" id="UP000699462"/>
    </source>
</evidence>
<dbReference type="InterPro" id="IPR036525">
    <property type="entry name" value="Tubulin/FtsZ_GTPase_sf"/>
</dbReference>
<dbReference type="OrthoDB" id="6257981at2759"/>
<evidence type="ECO:0000256" key="5">
    <source>
        <dbReference type="ARBA" id="ARBA00023134"/>
    </source>
</evidence>
<evidence type="ECO:0000259" key="7">
    <source>
        <dbReference type="SMART" id="SM00864"/>
    </source>
</evidence>
<sequence>MSDEIRTGVYRGLFHADQLVTTIEDVSNIYARGFCSVGRRMINRVLAQIRRATEACDMSQGFFVINRFCGGTGSGFTLLALNHLASDYAKRSKIQVGIYPGLRLSAGTVEPYNSMPTFNSSMEQSEQSILTDNESLYDICGTRLDVPRPTCTDVNRIMAVIFS</sequence>
<dbReference type="Proteomes" id="UP000699462">
    <property type="component" value="Unassembled WGS sequence"/>
</dbReference>
<name>A0A8T0DFE4_9TREM</name>
<dbReference type="InterPro" id="IPR002452">
    <property type="entry name" value="Alpha_tubulin"/>
</dbReference>
<protein>
    <recommendedName>
        <fullName evidence="7">Tubulin/FtsZ GTPase domain-containing protein</fullName>
    </recommendedName>
</protein>
<evidence type="ECO:0000256" key="1">
    <source>
        <dbReference type="ARBA" id="ARBA00009636"/>
    </source>
</evidence>
<comment type="similarity">
    <text evidence="1">Belongs to the tubulin family.</text>
</comment>
<dbReference type="Gene3D" id="3.40.50.1440">
    <property type="entry name" value="Tubulin/FtsZ, GTPase domain"/>
    <property type="match status" value="1"/>
</dbReference>
<evidence type="ECO:0000256" key="3">
    <source>
        <dbReference type="ARBA" id="ARBA00022741"/>
    </source>
</evidence>
<feature type="domain" description="Tubulin/FtsZ GTPase" evidence="7">
    <location>
        <begin position="1"/>
        <end position="163"/>
    </location>
</feature>
<evidence type="ECO:0000256" key="4">
    <source>
        <dbReference type="ARBA" id="ARBA00022801"/>
    </source>
</evidence>
<dbReference type="PANTHER" id="PTHR11588">
    <property type="entry name" value="TUBULIN"/>
    <property type="match status" value="1"/>
</dbReference>
<accession>A0A8T0DFE4</accession>
<keyword evidence="3" id="KW-0547">Nucleotide-binding</keyword>
<dbReference type="SMART" id="SM00864">
    <property type="entry name" value="Tubulin"/>
    <property type="match status" value="1"/>
</dbReference>
<evidence type="ECO:0000256" key="6">
    <source>
        <dbReference type="ARBA" id="ARBA00049117"/>
    </source>
</evidence>
<dbReference type="AlphaFoldDB" id="A0A8T0DFE4"/>
<gene>
    <name evidence="8" type="ORF">P879_09858</name>
</gene>
<organism evidence="8 9">
    <name type="scientific">Paragonimus westermani</name>
    <dbReference type="NCBI Taxonomy" id="34504"/>
    <lineage>
        <taxon>Eukaryota</taxon>
        <taxon>Metazoa</taxon>
        <taxon>Spiralia</taxon>
        <taxon>Lophotrochozoa</taxon>
        <taxon>Platyhelminthes</taxon>
        <taxon>Trematoda</taxon>
        <taxon>Digenea</taxon>
        <taxon>Plagiorchiida</taxon>
        <taxon>Troglotremata</taxon>
        <taxon>Troglotrematidae</taxon>
        <taxon>Paragonimus</taxon>
    </lineage>
</organism>
<dbReference type="Pfam" id="PF00091">
    <property type="entry name" value="Tubulin"/>
    <property type="match status" value="1"/>
</dbReference>
<comment type="caution">
    <text evidence="8">The sequence shown here is derived from an EMBL/GenBank/DDBJ whole genome shotgun (WGS) entry which is preliminary data.</text>
</comment>
<evidence type="ECO:0000256" key="2">
    <source>
        <dbReference type="ARBA" id="ARBA00022701"/>
    </source>
</evidence>
<dbReference type="InterPro" id="IPR003008">
    <property type="entry name" value="Tubulin_FtsZ_GTPase"/>
</dbReference>
<dbReference type="PRINTS" id="PR01162">
    <property type="entry name" value="ALPHATUBULIN"/>
</dbReference>
<reference evidence="8 9" key="1">
    <citation type="submission" date="2019-07" db="EMBL/GenBank/DDBJ databases">
        <title>Annotation for the trematode Paragonimus westermani.</title>
        <authorList>
            <person name="Choi Y.-J."/>
        </authorList>
    </citation>
    <scope>NUCLEOTIDE SEQUENCE [LARGE SCALE GENOMIC DNA]</scope>
    <source>
        <strain evidence="8">180907_Pwestermani</strain>
    </source>
</reference>